<keyword evidence="7" id="KW-0539">Nucleus</keyword>
<keyword evidence="4" id="KW-0677">Repeat</keyword>
<dbReference type="AlphaFoldDB" id="A0A1G4K9V5"/>
<feature type="compositionally biased region" description="Basic and acidic residues" evidence="10">
    <location>
        <begin position="23"/>
        <end position="37"/>
    </location>
</feature>
<dbReference type="PROSITE" id="PS00028">
    <property type="entry name" value="ZINC_FINGER_C2H2_1"/>
    <property type="match status" value="2"/>
</dbReference>
<reference evidence="13" key="1">
    <citation type="submission" date="2016-03" db="EMBL/GenBank/DDBJ databases">
        <authorList>
            <person name="Devillers Hugo."/>
        </authorList>
    </citation>
    <scope>NUCLEOTIDE SEQUENCE [LARGE SCALE GENOMIC DNA]</scope>
</reference>
<feature type="domain" description="C2H2-type" evidence="11">
    <location>
        <begin position="121"/>
        <end position="148"/>
    </location>
</feature>
<comment type="similarity">
    <text evidence="8">Belongs to the pacC/RIM101 family.</text>
</comment>
<name>A0A1G4K9V5_9SACH</name>
<dbReference type="PANTHER" id="PTHR47257">
    <property type="entry name" value="PH-RESPONSE TRANSCRIPTION FACTOR PACC/RIM101"/>
    <property type="match status" value="1"/>
</dbReference>
<feature type="compositionally biased region" description="Low complexity" evidence="10">
    <location>
        <begin position="38"/>
        <end position="48"/>
    </location>
</feature>
<dbReference type="GO" id="GO:0008270">
    <property type="term" value="F:zinc ion binding"/>
    <property type="evidence" value="ECO:0007669"/>
    <property type="project" value="UniProtKB-KW"/>
</dbReference>
<sequence length="444" mass="49799">MAPLKDLLNHDESSGYLSSPPSEDERKYWARSSRSDSESCPSEASYSENDSNGGLVCDWESCGQKFPQPELMYHHLCNDHVGRKSQKNLQLNCHWGQCTAKTVKRDHITSHLRVHVPLKPFACSTCRKQFKRPQDLKKHLKVHLDDETVIKRRRGPKPNSKKVVKSDVNTAPKLPSITFEKFLADEMHHYKPYYTPQLGERLQVMMAPPPALVGSNNLDPRQTPFRSVPPAPQQLQSSFNLSPHSAPQDIRVAAGFFSTLSQDMNRRLPRLPQLNTVRSSTPVSPLTPASIPSRYPPVLQLPPIHAGGPYNNNNMQSCAYPSVPFVSSRIDSPARLPHLRPNDAFSMHQKNSGTAVQDDDTRDHIENLLAGLNLEGTEQEDFLDVLTKVNAIKDFLICTMLEDEYDTEEESVKCNAADLTSVDNSSSERLDAAKQLSKYPTVVV</sequence>
<dbReference type="PROSITE" id="PS50157">
    <property type="entry name" value="ZINC_FINGER_C2H2_2"/>
    <property type="match status" value="3"/>
</dbReference>
<keyword evidence="3" id="KW-0479">Metal-binding</keyword>
<evidence type="ECO:0000256" key="10">
    <source>
        <dbReference type="SAM" id="MobiDB-lite"/>
    </source>
</evidence>
<dbReference type="GO" id="GO:0005634">
    <property type="term" value="C:nucleus"/>
    <property type="evidence" value="ECO:0007669"/>
    <property type="project" value="UniProtKB-SubCell"/>
</dbReference>
<dbReference type="OrthoDB" id="6155966at2759"/>
<evidence type="ECO:0000256" key="1">
    <source>
        <dbReference type="ARBA" id="ARBA00004123"/>
    </source>
</evidence>
<gene>
    <name evidence="12" type="ORF">LANO_0F09142G</name>
</gene>
<dbReference type="InterPro" id="IPR013087">
    <property type="entry name" value="Znf_C2H2_type"/>
</dbReference>
<dbReference type="InterPro" id="IPR036236">
    <property type="entry name" value="Znf_C2H2_sf"/>
</dbReference>
<evidence type="ECO:0000256" key="8">
    <source>
        <dbReference type="ARBA" id="ARBA00038089"/>
    </source>
</evidence>
<comment type="subcellular location">
    <subcellularLocation>
        <location evidence="1">Nucleus</location>
    </subcellularLocation>
</comment>
<keyword evidence="5 9" id="KW-0863">Zinc-finger</keyword>
<dbReference type="GO" id="GO:0045944">
    <property type="term" value="P:positive regulation of transcription by RNA polymerase II"/>
    <property type="evidence" value="ECO:0007669"/>
    <property type="project" value="TreeGrafter"/>
</dbReference>
<evidence type="ECO:0000256" key="6">
    <source>
        <dbReference type="ARBA" id="ARBA00022833"/>
    </source>
</evidence>
<feature type="domain" description="C2H2-type" evidence="11">
    <location>
        <begin position="91"/>
        <end position="120"/>
    </location>
</feature>
<protein>
    <submittedName>
        <fullName evidence="12">LANO_0F09142g1_1</fullName>
    </submittedName>
</protein>
<dbReference type="Gene3D" id="3.30.160.60">
    <property type="entry name" value="Classic Zinc Finger"/>
    <property type="match status" value="2"/>
</dbReference>
<dbReference type="Pfam" id="PF00096">
    <property type="entry name" value="zf-C2H2"/>
    <property type="match status" value="1"/>
</dbReference>
<evidence type="ECO:0000259" key="11">
    <source>
        <dbReference type="PROSITE" id="PS50157"/>
    </source>
</evidence>
<evidence type="ECO:0000256" key="9">
    <source>
        <dbReference type="PROSITE-ProRule" id="PRU00042"/>
    </source>
</evidence>
<dbReference type="Proteomes" id="UP000189911">
    <property type="component" value="Chromosome F"/>
</dbReference>
<evidence type="ECO:0000256" key="7">
    <source>
        <dbReference type="ARBA" id="ARBA00023242"/>
    </source>
</evidence>
<dbReference type="PANTHER" id="PTHR47257:SF1">
    <property type="entry name" value="PH-RESPONSE TRANSCRIPTION FACTOR PACC_RIM101"/>
    <property type="match status" value="1"/>
</dbReference>
<keyword evidence="2" id="KW-0678">Repressor</keyword>
<feature type="domain" description="C2H2-type" evidence="11">
    <location>
        <begin position="55"/>
        <end position="85"/>
    </location>
</feature>
<accession>A0A1G4K9V5</accession>
<dbReference type="SUPFAM" id="SSF57667">
    <property type="entry name" value="beta-beta-alpha zinc fingers"/>
    <property type="match status" value="2"/>
</dbReference>
<evidence type="ECO:0000256" key="4">
    <source>
        <dbReference type="ARBA" id="ARBA00022737"/>
    </source>
</evidence>
<evidence type="ECO:0000256" key="2">
    <source>
        <dbReference type="ARBA" id="ARBA00022491"/>
    </source>
</evidence>
<dbReference type="SMART" id="SM00355">
    <property type="entry name" value="ZnF_C2H2"/>
    <property type="match status" value="3"/>
</dbReference>
<evidence type="ECO:0000313" key="13">
    <source>
        <dbReference type="Proteomes" id="UP000189911"/>
    </source>
</evidence>
<dbReference type="EMBL" id="LT598452">
    <property type="protein sequence ID" value="SCV00902.1"/>
    <property type="molecule type" value="Genomic_DNA"/>
</dbReference>
<dbReference type="FunFam" id="3.30.160.60:FF:000100">
    <property type="entry name" value="Zinc finger 45-like"/>
    <property type="match status" value="1"/>
</dbReference>
<dbReference type="InterPro" id="IPR050806">
    <property type="entry name" value="pacC/RIM101"/>
</dbReference>
<keyword evidence="13" id="KW-1185">Reference proteome</keyword>
<evidence type="ECO:0000256" key="5">
    <source>
        <dbReference type="ARBA" id="ARBA00022771"/>
    </source>
</evidence>
<feature type="region of interest" description="Disordered" evidence="10">
    <location>
        <begin position="1"/>
        <end position="51"/>
    </location>
</feature>
<evidence type="ECO:0000313" key="12">
    <source>
        <dbReference type="EMBL" id="SCV00902.1"/>
    </source>
</evidence>
<keyword evidence="6" id="KW-0862">Zinc</keyword>
<organism evidence="12 13">
    <name type="scientific">Lachancea nothofagi CBS 11611</name>
    <dbReference type="NCBI Taxonomy" id="1266666"/>
    <lineage>
        <taxon>Eukaryota</taxon>
        <taxon>Fungi</taxon>
        <taxon>Dikarya</taxon>
        <taxon>Ascomycota</taxon>
        <taxon>Saccharomycotina</taxon>
        <taxon>Saccharomycetes</taxon>
        <taxon>Saccharomycetales</taxon>
        <taxon>Saccharomycetaceae</taxon>
        <taxon>Lachancea</taxon>
    </lineage>
</organism>
<proteinExistence type="inferred from homology"/>
<evidence type="ECO:0000256" key="3">
    <source>
        <dbReference type="ARBA" id="ARBA00022723"/>
    </source>
</evidence>